<dbReference type="OrthoDB" id="550606at2759"/>
<feature type="domain" description="Ribosomal RNA small subunit methyltransferase E PUA-like" evidence="13">
    <location>
        <begin position="156"/>
        <end position="200"/>
    </location>
</feature>
<evidence type="ECO:0000256" key="10">
    <source>
        <dbReference type="ARBA" id="ARBA00047944"/>
    </source>
</evidence>
<gene>
    <name evidence="14" type="ORF">Vretifemale_3476</name>
</gene>
<evidence type="ECO:0000256" key="1">
    <source>
        <dbReference type="ARBA" id="ARBA00004496"/>
    </source>
</evidence>
<feature type="compositionally biased region" description="Gly residues" evidence="11">
    <location>
        <begin position="336"/>
        <end position="346"/>
    </location>
</feature>
<dbReference type="InterPro" id="IPR006700">
    <property type="entry name" value="RsmE"/>
</dbReference>
<comment type="function">
    <text evidence="9">Specifically methylates the N3 position of the uracil ring of uridine 1498 (m3U1498) in 16S rRNA. Acts on the fully assembled 30S ribosomal subunit.</text>
</comment>
<comment type="catalytic activity">
    <reaction evidence="10">
        <text>uridine(1498) in 16S rRNA + S-adenosyl-L-methionine = N(3)-methyluridine(1498) in 16S rRNA + S-adenosyl-L-homocysteine + H(+)</text>
        <dbReference type="Rhea" id="RHEA:42920"/>
        <dbReference type="Rhea" id="RHEA-COMP:10283"/>
        <dbReference type="Rhea" id="RHEA-COMP:10284"/>
        <dbReference type="ChEBI" id="CHEBI:15378"/>
        <dbReference type="ChEBI" id="CHEBI:57856"/>
        <dbReference type="ChEBI" id="CHEBI:59789"/>
        <dbReference type="ChEBI" id="CHEBI:65315"/>
        <dbReference type="ChEBI" id="CHEBI:74502"/>
        <dbReference type="EC" id="2.1.1.193"/>
    </reaction>
</comment>
<dbReference type="Pfam" id="PF20260">
    <property type="entry name" value="PUA_4"/>
    <property type="match status" value="1"/>
</dbReference>
<keyword evidence="15" id="KW-1185">Reference proteome</keyword>
<dbReference type="NCBIfam" id="TIGR00046">
    <property type="entry name" value="RsmE family RNA methyltransferase"/>
    <property type="match status" value="1"/>
</dbReference>
<dbReference type="Proteomes" id="UP000747110">
    <property type="component" value="Unassembled WGS sequence"/>
</dbReference>
<protein>
    <recommendedName>
        <fullName evidence="3">16S rRNA (uracil(1498)-N(3))-methyltransferase</fullName>
        <ecNumber evidence="3">2.1.1.193</ecNumber>
    </recommendedName>
</protein>
<evidence type="ECO:0000256" key="9">
    <source>
        <dbReference type="ARBA" id="ARBA00025699"/>
    </source>
</evidence>
<proteinExistence type="inferred from homology"/>
<keyword evidence="6" id="KW-0489">Methyltransferase</keyword>
<evidence type="ECO:0000256" key="8">
    <source>
        <dbReference type="ARBA" id="ARBA00022691"/>
    </source>
</evidence>
<feature type="compositionally biased region" description="Low complexity" evidence="11">
    <location>
        <begin position="324"/>
        <end position="335"/>
    </location>
</feature>
<keyword evidence="8" id="KW-0949">S-adenosyl-L-methionine</keyword>
<comment type="caution">
    <text evidence="14">The sequence shown here is derived from an EMBL/GenBank/DDBJ whole genome shotgun (WGS) entry which is preliminary data.</text>
</comment>
<dbReference type="SUPFAM" id="SSF88697">
    <property type="entry name" value="PUA domain-like"/>
    <property type="match status" value="1"/>
</dbReference>
<dbReference type="EC" id="2.1.1.193" evidence="3"/>
<dbReference type="InterPro" id="IPR015947">
    <property type="entry name" value="PUA-like_sf"/>
</dbReference>
<keyword evidence="5" id="KW-0698">rRNA processing</keyword>
<feature type="region of interest" description="Disordered" evidence="11">
    <location>
        <begin position="126"/>
        <end position="151"/>
    </location>
</feature>
<evidence type="ECO:0000256" key="7">
    <source>
        <dbReference type="ARBA" id="ARBA00022679"/>
    </source>
</evidence>
<sequence length="524" mass="53229">MFPSRNLASHVKRFAFTARQANNQSVQLLYLGRRGSKASFGAAAVAAGPATTHANDVNVDGNTWGEKEFGSLQKKASTRLHRFYVPHPLGPTAKSPILDELLADPEAIGETASRAAPAALSVPPAAAAKAVSEPGSPEPPSDGGGAAGGPLTTVVLEGEEARHAARSLRLQPGDRVELCDGLGNLLEGLVIGADKQRVWVAPDGPVAHSPWRGSRWVVAVACTTLKGGRAEWLVEKLTELGAYMMVPVVTERSQAGGKAKFRTRGSSKPRAVVAADSDSDYQPGRLERVAVAATKQSLRSHALHLAPPTILADVLPLVRRLTDSSSISSSSSSNSGGAGGGSGGQDSGRMRAAEGPSAQMPDQAHVRDLDNSAEGCVVVSGDETAPVPATGRGRSCGGASFCLVAVAGAPPLAAVLRDVRGRGEVAGSAVVQAGPGDNGEVVSSGGLCSRVGMKGAVLGGAIDTASEAPLRVIFIGPEGDFTPAELAALVQAGARPVGLGPNRLRTETAAVGLLAACLLTEGGA</sequence>
<evidence type="ECO:0000313" key="14">
    <source>
        <dbReference type="EMBL" id="GIL73250.1"/>
    </source>
</evidence>
<dbReference type="GO" id="GO:0005737">
    <property type="term" value="C:cytoplasm"/>
    <property type="evidence" value="ECO:0007669"/>
    <property type="project" value="UniProtKB-SubCell"/>
</dbReference>
<evidence type="ECO:0000256" key="4">
    <source>
        <dbReference type="ARBA" id="ARBA00022490"/>
    </source>
</evidence>
<dbReference type="PANTHER" id="PTHR30027">
    <property type="entry name" value="RIBOSOMAL RNA SMALL SUBUNIT METHYLTRANSFERASE E"/>
    <property type="match status" value="1"/>
</dbReference>
<dbReference type="Pfam" id="PF04452">
    <property type="entry name" value="Methyltrans_RNA"/>
    <property type="match status" value="2"/>
</dbReference>
<keyword evidence="7" id="KW-0808">Transferase</keyword>
<reference evidence="14" key="1">
    <citation type="journal article" date="2021" name="Proc. Natl. Acad. Sci. U.S.A.">
        <title>Three genomes in the algal genus Volvox reveal the fate of a haploid sex-determining region after a transition to homothallism.</title>
        <authorList>
            <person name="Yamamoto K."/>
            <person name="Hamaji T."/>
            <person name="Kawai-Toyooka H."/>
            <person name="Matsuzaki R."/>
            <person name="Takahashi F."/>
            <person name="Nishimura Y."/>
            <person name="Kawachi M."/>
            <person name="Noguchi H."/>
            <person name="Minakuchi Y."/>
            <person name="Umen J.G."/>
            <person name="Toyoda A."/>
            <person name="Nozaki H."/>
        </authorList>
    </citation>
    <scope>NUCLEOTIDE SEQUENCE</scope>
    <source>
        <strain evidence="14">NIES-3786</strain>
    </source>
</reference>
<evidence type="ECO:0000259" key="12">
    <source>
        <dbReference type="Pfam" id="PF04452"/>
    </source>
</evidence>
<organism evidence="14 15">
    <name type="scientific">Volvox reticuliferus</name>
    <dbReference type="NCBI Taxonomy" id="1737510"/>
    <lineage>
        <taxon>Eukaryota</taxon>
        <taxon>Viridiplantae</taxon>
        <taxon>Chlorophyta</taxon>
        <taxon>core chlorophytes</taxon>
        <taxon>Chlorophyceae</taxon>
        <taxon>CS clade</taxon>
        <taxon>Chlamydomonadales</taxon>
        <taxon>Volvocaceae</taxon>
        <taxon>Volvox</taxon>
    </lineage>
</organism>
<dbReference type="GO" id="GO:0070475">
    <property type="term" value="P:rRNA base methylation"/>
    <property type="evidence" value="ECO:0007669"/>
    <property type="project" value="TreeGrafter"/>
</dbReference>
<evidence type="ECO:0000313" key="15">
    <source>
        <dbReference type="Proteomes" id="UP000747110"/>
    </source>
</evidence>
<dbReference type="InterPro" id="IPR046887">
    <property type="entry name" value="RsmE_PUA-like"/>
</dbReference>
<feature type="compositionally biased region" description="Low complexity" evidence="11">
    <location>
        <begin position="126"/>
        <end position="135"/>
    </location>
</feature>
<dbReference type="InterPro" id="IPR029028">
    <property type="entry name" value="Alpha/beta_knot_MTases"/>
</dbReference>
<comment type="similarity">
    <text evidence="2">Belongs to the RNA methyltransferase RsmE family.</text>
</comment>
<feature type="region of interest" description="Disordered" evidence="11">
    <location>
        <begin position="324"/>
        <end position="362"/>
    </location>
</feature>
<dbReference type="PANTHER" id="PTHR30027:SF3">
    <property type="entry name" value="16S RRNA (URACIL(1498)-N(3))-METHYLTRANSFERASE"/>
    <property type="match status" value="1"/>
</dbReference>
<dbReference type="SUPFAM" id="SSF75217">
    <property type="entry name" value="alpha/beta knot"/>
    <property type="match status" value="2"/>
</dbReference>
<evidence type="ECO:0000256" key="6">
    <source>
        <dbReference type="ARBA" id="ARBA00022603"/>
    </source>
</evidence>
<evidence type="ECO:0000259" key="13">
    <source>
        <dbReference type="Pfam" id="PF20260"/>
    </source>
</evidence>
<evidence type="ECO:0000256" key="3">
    <source>
        <dbReference type="ARBA" id="ARBA00012328"/>
    </source>
</evidence>
<accession>A0A8J4C378</accession>
<dbReference type="EMBL" id="BNCP01000004">
    <property type="protein sequence ID" value="GIL73250.1"/>
    <property type="molecule type" value="Genomic_DNA"/>
</dbReference>
<evidence type="ECO:0000256" key="5">
    <source>
        <dbReference type="ARBA" id="ARBA00022552"/>
    </source>
</evidence>
<keyword evidence="4" id="KW-0963">Cytoplasm</keyword>
<feature type="domain" description="Ribosomal RNA small subunit methyltransferase E methyltransferase" evidence="12">
    <location>
        <begin position="472"/>
        <end position="516"/>
    </location>
</feature>
<name>A0A8J4C378_9CHLO</name>
<comment type="subcellular location">
    <subcellularLocation>
        <location evidence="1">Cytoplasm</location>
    </subcellularLocation>
</comment>
<dbReference type="GO" id="GO:0070042">
    <property type="term" value="F:rRNA (uridine-N3-)-methyltransferase activity"/>
    <property type="evidence" value="ECO:0007669"/>
    <property type="project" value="TreeGrafter"/>
</dbReference>
<dbReference type="AlphaFoldDB" id="A0A8J4C378"/>
<feature type="domain" description="Ribosomal RNA small subunit methyltransferase E methyltransferase" evidence="12">
    <location>
        <begin position="218"/>
        <end position="256"/>
    </location>
</feature>
<dbReference type="InterPro" id="IPR029026">
    <property type="entry name" value="tRNA_m1G_MTases_N"/>
</dbReference>
<dbReference type="InterPro" id="IPR046886">
    <property type="entry name" value="RsmE_MTase_dom"/>
</dbReference>
<evidence type="ECO:0000256" key="2">
    <source>
        <dbReference type="ARBA" id="ARBA00005528"/>
    </source>
</evidence>
<dbReference type="Gene3D" id="3.40.1280.10">
    <property type="match status" value="2"/>
</dbReference>
<evidence type="ECO:0000256" key="11">
    <source>
        <dbReference type="SAM" id="MobiDB-lite"/>
    </source>
</evidence>